<keyword evidence="1" id="KW-0175">Coiled coil</keyword>
<organism evidence="2 3">
    <name type="scientific">Stygiolobus azoricus</name>
    <dbReference type="NCBI Taxonomy" id="41675"/>
    <lineage>
        <taxon>Archaea</taxon>
        <taxon>Thermoproteota</taxon>
        <taxon>Thermoprotei</taxon>
        <taxon>Sulfolobales</taxon>
        <taxon>Sulfolobaceae</taxon>
        <taxon>Stygiolobus</taxon>
    </lineage>
</organism>
<keyword evidence="3" id="KW-1185">Reference proteome</keyword>
<dbReference type="AlphaFoldDB" id="A0A650CP85"/>
<sequence>MGVIEELDGLINTLKEENKRNEETLALIRSITANITTISKELYQNRVKEKLFSVLLSLNAVLKELEEAQRCCNSIPIDKLLSRKNELSRAVKGLYELSKRLNVNNMGELKELSSTLNEVVKTLEFLNEKVKEVDEDVRSVKEELGKKMEELKKEIEIRTEKLNSLNGFLRAFDEEVDFEVCEGKTYCDLKDCLNYLSETLGEAEERKRKIVSRIGSELEEVITKLIDEGEVEINDITKLASLLKRFEEDEKLRKLKGKLKVTLKLKGE</sequence>
<dbReference type="KEGG" id="sazo:D1868_06355"/>
<proteinExistence type="predicted"/>
<name>A0A650CP85_9CREN</name>
<gene>
    <name evidence="2" type="ORF">D1868_06355</name>
</gene>
<reference evidence="2 3" key="1">
    <citation type="submission" date="2019-10" db="EMBL/GenBank/DDBJ databases">
        <title>Genome Sequences from Six Type Strain Members of the Archaeal Family Sulfolobaceae: Acidianus ambivalens, Acidianus infernus, Metallosphaera prunae, Stygiolobus azoricus, Sulfolobus metallicus, and Sulfurisphaera ohwakuensis.</title>
        <authorList>
            <person name="Counts J.A."/>
            <person name="Kelly R.M."/>
        </authorList>
    </citation>
    <scope>NUCLEOTIDE SEQUENCE [LARGE SCALE GENOMIC DNA]</scope>
    <source>
        <strain evidence="2 3">FC6</strain>
    </source>
</reference>
<dbReference type="GeneID" id="42798675"/>
<evidence type="ECO:0000313" key="2">
    <source>
        <dbReference type="EMBL" id="QGR19654.1"/>
    </source>
</evidence>
<dbReference type="Proteomes" id="UP000423396">
    <property type="component" value="Chromosome"/>
</dbReference>
<feature type="coiled-coil region" evidence="1">
    <location>
        <begin position="109"/>
        <end position="161"/>
    </location>
</feature>
<dbReference type="EMBL" id="CP045483">
    <property type="protein sequence ID" value="QGR19654.1"/>
    <property type="molecule type" value="Genomic_DNA"/>
</dbReference>
<dbReference type="RefSeq" id="WP_156006637.1">
    <property type="nucleotide sequence ID" value="NZ_CP045483.1"/>
</dbReference>
<evidence type="ECO:0000256" key="1">
    <source>
        <dbReference type="SAM" id="Coils"/>
    </source>
</evidence>
<accession>A0A650CP85</accession>
<evidence type="ECO:0000313" key="3">
    <source>
        <dbReference type="Proteomes" id="UP000423396"/>
    </source>
</evidence>
<protein>
    <submittedName>
        <fullName evidence="2">Uncharacterized protein</fullName>
    </submittedName>
</protein>